<evidence type="ECO:0000313" key="14">
    <source>
        <dbReference type="EMBL" id="KUF39818.1"/>
    </source>
</evidence>
<organism evidence="14 15">
    <name type="scientific">Comamonas kerstersii</name>
    <dbReference type="NCBI Taxonomy" id="225992"/>
    <lineage>
        <taxon>Bacteria</taxon>
        <taxon>Pseudomonadati</taxon>
        <taxon>Pseudomonadota</taxon>
        <taxon>Betaproteobacteria</taxon>
        <taxon>Burkholderiales</taxon>
        <taxon>Comamonadaceae</taxon>
        <taxon>Comamonas</taxon>
    </lineage>
</organism>
<reference evidence="14 15" key="1">
    <citation type="submission" date="2015-12" db="EMBL/GenBank/DDBJ databases">
        <title>Complete genome sequence of a multi-drug resistant strain Acidovorax sp. 12322-1.</title>
        <authorList>
            <person name="Ming D."/>
            <person name="Wang M."/>
            <person name="Hu S."/>
            <person name="Zhou Y."/>
            <person name="Jiang T."/>
        </authorList>
    </citation>
    <scope>NUCLEOTIDE SEQUENCE [LARGE SCALE GENOMIC DNA]</scope>
    <source>
        <strain evidence="14 15">12322-1</strain>
    </source>
</reference>
<evidence type="ECO:0000256" key="5">
    <source>
        <dbReference type="ARBA" id="ARBA00022605"/>
    </source>
</evidence>
<dbReference type="GeneID" id="83038092"/>
<dbReference type="EMBL" id="LPXH01000034">
    <property type="protein sequence ID" value="KUF39818.1"/>
    <property type="molecule type" value="Genomic_DNA"/>
</dbReference>
<evidence type="ECO:0000256" key="4">
    <source>
        <dbReference type="ARBA" id="ARBA00011270"/>
    </source>
</evidence>
<sequence length="422" mass="45557">MFEYSYPDASGHFGPYGGSFASETLTHALNELRQAYAKYQNDPEFIAEFQSELAHFVGRPSPVYHAARMSREMGGAQIYLKREDLNHTGAHKINNVIGQAMLAKRMGKTRIIAETGAGQHGVATATICARYGLECIVYMGAEDVKRQSPNVYRMKLLGATVIPVESGSKTLKDALNEAMRDWVANVDNTFYIIGTVAGPAPYPAMVRDFQSVIGQECLTQMPELFKELKMAAEQPDAVVACVGGGSNAMGIFYPYIPFENTKLIGVEAAGEGLDTGKHAASLQKGSSGVLHGNRTFIMQDDNGQILDTHSISAGLDYPGVGPEHAWLQEIGRAQYVGITDKEALDAFHYLCRAEGIIPALESSHAIAYAMKLAKTMKTEESILVCLSGRGDKDIGTVADLSGVDFYDRPSSRGLSVKGGPVA</sequence>
<evidence type="ECO:0000259" key="12">
    <source>
        <dbReference type="Pfam" id="PF00291"/>
    </source>
</evidence>
<comment type="subunit">
    <text evidence="4 11">Tetramer of two alpha and two beta chains.</text>
</comment>
<dbReference type="RefSeq" id="WP_054067431.1">
    <property type="nucleotide sequence ID" value="NZ_CATYED010000002.1"/>
</dbReference>
<keyword evidence="9 11" id="KW-0456">Lyase</keyword>
<dbReference type="Gene3D" id="3.40.50.1100">
    <property type="match status" value="2"/>
</dbReference>
<evidence type="ECO:0000313" key="15">
    <source>
        <dbReference type="Proteomes" id="UP000053300"/>
    </source>
</evidence>
<dbReference type="GO" id="GO:0005737">
    <property type="term" value="C:cytoplasm"/>
    <property type="evidence" value="ECO:0007669"/>
    <property type="project" value="TreeGrafter"/>
</dbReference>
<dbReference type="NCBIfam" id="TIGR00263">
    <property type="entry name" value="trpB"/>
    <property type="match status" value="1"/>
</dbReference>
<name>A0A0W7YXJ3_9BURK</name>
<keyword evidence="7 11" id="KW-0663">Pyridoxal phosphate</keyword>
<dbReference type="Proteomes" id="UP000242792">
    <property type="component" value="Chromosome"/>
</dbReference>
<dbReference type="InterPro" id="IPR006654">
    <property type="entry name" value="Trp_synth_beta"/>
</dbReference>
<comment type="pathway">
    <text evidence="2 11">Amino-acid biosynthesis; L-tryptophan biosynthesis; L-tryptophan from chorismate: step 5/5.</text>
</comment>
<dbReference type="EC" id="4.2.1.20" evidence="11"/>
<dbReference type="UniPathway" id="UPA00035">
    <property type="reaction ID" value="UER00044"/>
</dbReference>
<dbReference type="InterPro" id="IPR006653">
    <property type="entry name" value="Trp_synth_b_CS"/>
</dbReference>
<dbReference type="KEGG" id="cke:B5M06_02030"/>
<evidence type="ECO:0000313" key="13">
    <source>
        <dbReference type="EMBL" id="AQZ97219.1"/>
    </source>
</evidence>
<dbReference type="InterPro" id="IPR036052">
    <property type="entry name" value="TrpB-like_PALP_sf"/>
</dbReference>
<keyword evidence="15" id="KW-1185">Reference proteome</keyword>
<dbReference type="PROSITE" id="PS00168">
    <property type="entry name" value="TRP_SYNTHASE_BETA"/>
    <property type="match status" value="1"/>
</dbReference>
<evidence type="ECO:0000256" key="6">
    <source>
        <dbReference type="ARBA" id="ARBA00022822"/>
    </source>
</evidence>
<dbReference type="AlphaFoldDB" id="A0A0W7YXJ3"/>
<dbReference type="HAMAP" id="MF_00133">
    <property type="entry name" value="Trp_synth_beta"/>
    <property type="match status" value="1"/>
</dbReference>
<keyword evidence="5 11" id="KW-0028">Amino-acid biosynthesis</keyword>
<dbReference type="Pfam" id="PF00291">
    <property type="entry name" value="PALP"/>
    <property type="match status" value="1"/>
</dbReference>
<dbReference type="FunFam" id="3.40.50.1100:FF:000001">
    <property type="entry name" value="Tryptophan synthase beta chain"/>
    <property type="match status" value="1"/>
</dbReference>
<evidence type="ECO:0000256" key="9">
    <source>
        <dbReference type="ARBA" id="ARBA00023239"/>
    </source>
</evidence>
<comment type="cofactor">
    <cofactor evidence="1 11">
        <name>pyridoxal 5'-phosphate</name>
        <dbReference type="ChEBI" id="CHEBI:597326"/>
    </cofactor>
</comment>
<dbReference type="Proteomes" id="UP000053300">
    <property type="component" value="Unassembled WGS sequence"/>
</dbReference>
<comment type="function">
    <text evidence="11">The beta subunit is responsible for the synthesis of L-tryptophan from indole and L-serine.</text>
</comment>
<dbReference type="PANTHER" id="PTHR48077">
    <property type="entry name" value="TRYPTOPHAN SYNTHASE-RELATED"/>
    <property type="match status" value="1"/>
</dbReference>
<comment type="catalytic activity">
    <reaction evidence="10 11">
        <text>(1S,2R)-1-C-(indol-3-yl)glycerol 3-phosphate + L-serine = D-glyceraldehyde 3-phosphate + L-tryptophan + H2O</text>
        <dbReference type="Rhea" id="RHEA:10532"/>
        <dbReference type="ChEBI" id="CHEBI:15377"/>
        <dbReference type="ChEBI" id="CHEBI:33384"/>
        <dbReference type="ChEBI" id="CHEBI:57912"/>
        <dbReference type="ChEBI" id="CHEBI:58866"/>
        <dbReference type="ChEBI" id="CHEBI:59776"/>
        <dbReference type="EC" id="4.2.1.20"/>
    </reaction>
</comment>
<dbReference type="OrthoDB" id="9766131at2"/>
<dbReference type="InterPro" id="IPR001926">
    <property type="entry name" value="TrpB-like_PALP"/>
</dbReference>
<dbReference type="CDD" id="cd06446">
    <property type="entry name" value="Trp-synth_B"/>
    <property type="match status" value="1"/>
</dbReference>
<accession>A0A1V0BBA6</accession>
<dbReference type="EMBL" id="CP020121">
    <property type="protein sequence ID" value="AQZ97219.1"/>
    <property type="molecule type" value="Genomic_DNA"/>
</dbReference>
<dbReference type="FunFam" id="3.40.50.1100:FF:000004">
    <property type="entry name" value="Tryptophan synthase beta chain"/>
    <property type="match status" value="1"/>
</dbReference>
<evidence type="ECO:0000256" key="8">
    <source>
        <dbReference type="ARBA" id="ARBA00023141"/>
    </source>
</evidence>
<feature type="modified residue" description="N6-(pyridoxal phosphate)lysine" evidence="11">
    <location>
        <position position="92"/>
    </location>
</feature>
<dbReference type="STRING" id="225992.B5M06_02030"/>
<evidence type="ECO:0000256" key="7">
    <source>
        <dbReference type="ARBA" id="ARBA00022898"/>
    </source>
</evidence>
<evidence type="ECO:0000256" key="11">
    <source>
        <dbReference type="HAMAP-Rule" id="MF_00133"/>
    </source>
</evidence>
<accession>A0A1V3TR73</accession>
<keyword evidence="8 11" id="KW-0057">Aromatic amino acid biosynthesis</keyword>
<protein>
    <recommendedName>
        <fullName evidence="11">Tryptophan synthase beta chain</fullName>
        <ecNumber evidence="11">4.2.1.20</ecNumber>
    </recommendedName>
</protein>
<dbReference type="InterPro" id="IPR023026">
    <property type="entry name" value="Trp_synth_beta/beta-like"/>
</dbReference>
<keyword evidence="6 11" id="KW-0822">Tryptophan biosynthesis</keyword>
<dbReference type="GO" id="GO:0004834">
    <property type="term" value="F:tryptophan synthase activity"/>
    <property type="evidence" value="ECO:0007669"/>
    <property type="project" value="UniProtKB-UniRule"/>
</dbReference>
<dbReference type="PIRSF" id="PIRSF001413">
    <property type="entry name" value="Trp_syn_beta"/>
    <property type="match status" value="1"/>
</dbReference>
<evidence type="ECO:0000256" key="10">
    <source>
        <dbReference type="ARBA" id="ARBA00049047"/>
    </source>
</evidence>
<proteinExistence type="inferred from homology"/>
<evidence type="ECO:0000256" key="2">
    <source>
        <dbReference type="ARBA" id="ARBA00004733"/>
    </source>
</evidence>
<gene>
    <name evidence="11" type="primary">trpB</name>
    <name evidence="14" type="ORF">AS359_13295</name>
    <name evidence="13" type="ORF">B5M06_02030</name>
</gene>
<evidence type="ECO:0000313" key="16">
    <source>
        <dbReference type="Proteomes" id="UP000242792"/>
    </source>
</evidence>
<accession>A0A0W7YXJ3</accession>
<dbReference type="PANTHER" id="PTHR48077:SF3">
    <property type="entry name" value="TRYPTOPHAN SYNTHASE"/>
    <property type="match status" value="1"/>
</dbReference>
<dbReference type="SUPFAM" id="SSF53686">
    <property type="entry name" value="Tryptophan synthase beta subunit-like PLP-dependent enzymes"/>
    <property type="match status" value="1"/>
</dbReference>
<feature type="domain" description="Tryptophan synthase beta chain-like PALP" evidence="12">
    <location>
        <begin position="58"/>
        <end position="388"/>
    </location>
</feature>
<comment type="similarity">
    <text evidence="3 11">Belongs to the TrpB family.</text>
</comment>
<reference evidence="13 16" key="2">
    <citation type="submission" date="2017-03" db="EMBL/GenBank/DDBJ databases">
        <title>Rapid Whole Genome Sequencing of Comamonas kerstersii Causing Continuous ambulatory Peritoneal Dialysis-Associated Peritonitis.</title>
        <authorList>
            <person name="Zheng B."/>
        </authorList>
    </citation>
    <scope>NUCLEOTIDE SEQUENCE [LARGE SCALE GENOMIC DNA]</scope>
    <source>
        <strain evidence="13 16">8943</strain>
    </source>
</reference>
<evidence type="ECO:0000256" key="3">
    <source>
        <dbReference type="ARBA" id="ARBA00009982"/>
    </source>
</evidence>
<evidence type="ECO:0000256" key="1">
    <source>
        <dbReference type="ARBA" id="ARBA00001933"/>
    </source>
</evidence>